<keyword evidence="5" id="KW-0573">Peptidoglycan synthesis</keyword>
<gene>
    <name evidence="9" type="ORF">Q5741_07085</name>
</gene>
<evidence type="ECO:0000313" key="10">
    <source>
        <dbReference type="Proteomes" id="UP001240171"/>
    </source>
</evidence>
<keyword evidence="4" id="KW-0133">Cell shape</keyword>
<evidence type="ECO:0000256" key="2">
    <source>
        <dbReference type="ARBA" id="ARBA00022729"/>
    </source>
</evidence>
<comment type="caution">
    <text evidence="9">The sequence shown here is derived from an EMBL/GenBank/DDBJ whole genome shotgun (WGS) entry which is preliminary data.</text>
</comment>
<dbReference type="Proteomes" id="UP001240171">
    <property type="component" value="Unassembled WGS sequence"/>
</dbReference>
<keyword evidence="10" id="KW-1185">Reference proteome</keyword>
<keyword evidence="2" id="KW-0732">Signal</keyword>
<reference evidence="9 10" key="1">
    <citation type="submission" date="2023-07" db="EMBL/GenBank/DDBJ databases">
        <title>Paenibacillus sp. JX-17 nov. isolated from soil.</title>
        <authorList>
            <person name="Wan Y."/>
            <person name="Liu B."/>
        </authorList>
    </citation>
    <scope>NUCLEOTIDE SEQUENCE [LARGE SCALE GENOMIC DNA]</scope>
    <source>
        <strain evidence="9 10">JX-17</strain>
    </source>
</reference>
<dbReference type="SUPFAM" id="SSF56601">
    <property type="entry name" value="beta-lactamase/transpeptidase-like"/>
    <property type="match status" value="1"/>
</dbReference>
<dbReference type="EC" id="3.4.-.-" evidence="9"/>
<keyword evidence="9" id="KW-0645">Protease</keyword>
<name>A0ABT9CAA2_9BACL</name>
<proteinExistence type="inferred from homology"/>
<accession>A0ABT9CAA2</accession>
<evidence type="ECO:0000256" key="5">
    <source>
        <dbReference type="ARBA" id="ARBA00022984"/>
    </source>
</evidence>
<evidence type="ECO:0000256" key="4">
    <source>
        <dbReference type="ARBA" id="ARBA00022960"/>
    </source>
</evidence>
<organism evidence="9 10">
    <name type="scientific">Paenibacillus lacisoli</name>
    <dbReference type="NCBI Taxonomy" id="3064525"/>
    <lineage>
        <taxon>Bacteria</taxon>
        <taxon>Bacillati</taxon>
        <taxon>Bacillota</taxon>
        <taxon>Bacilli</taxon>
        <taxon>Bacillales</taxon>
        <taxon>Paenibacillaceae</taxon>
        <taxon>Paenibacillus</taxon>
    </lineage>
</organism>
<evidence type="ECO:0000313" key="9">
    <source>
        <dbReference type="EMBL" id="MDO7906182.1"/>
    </source>
</evidence>
<feature type="domain" description="Peptidase S11 D-alanyl-D-alanine carboxypeptidase A N-terminal" evidence="8">
    <location>
        <begin position="28"/>
        <end position="276"/>
    </location>
</feature>
<comment type="similarity">
    <text evidence="1 7">Belongs to the peptidase S11 family.</text>
</comment>
<keyword evidence="6" id="KW-0961">Cell wall biogenesis/degradation</keyword>
<dbReference type="InterPro" id="IPR001967">
    <property type="entry name" value="Peptidase_S11_N"/>
</dbReference>
<dbReference type="InterPro" id="IPR018044">
    <property type="entry name" value="Peptidase_S11"/>
</dbReference>
<dbReference type="EMBL" id="JAUQTB010000003">
    <property type="protein sequence ID" value="MDO7906182.1"/>
    <property type="molecule type" value="Genomic_DNA"/>
</dbReference>
<dbReference type="GO" id="GO:0004180">
    <property type="term" value="F:carboxypeptidase activity"/>
    <property type="evidence" value="ECO:0007669"/>
    <property type="project" value="UniProtKB-KW"/>
</dbReference>
<dbReference type="PANTHER" id="PTHR21581:SF11">
    <property type="entry name" value="D-ALANYL-D-ALANINE CARBOXYPEPTIDASE DACA"/>
    <property type="match status" value="1"/>
</dbReference>
<dbReference type="InterPro" id="IPR012338">
    <property type="entry name" value="Beta-lactam/transpept-like"/>
</dbReference>
<evidence type="ECO:0000259" key="8">
    <source>
        <dbReference type="Pfam" id="PF00768"/>
    </source>
</evidence>
<dbReference type="PRINTS" id="PR00725">
    <property type="entry name" value="DADACBPTASE1"/>
</dbReference>
<protein>
    <submittedName>
        <fullName evidence="9">D-alanyl-D-alanine carboxypeptidase family protein</fullName>
        <ecNumber evidence="9">3.4.-.-</ecNumber>
    </submittedName>
</protein>
<evidence type="ECO:0000256" key="6">
    <source>
        <dbReference type="ARBA" id="ARBA00023316"/>
    </source>
</evidence>
<evidence type="ECO:0000256" key="3">
    <source>
        <dbReference type="ARBA" id="ARBA00022801"/>
    </source>
</evidence>
<keyword evidence="9" id="KW-0121">Carboxypeptidase</keyword>
<evidence type="ECO:0000256" key="7">
    <source>
        <dbReference type="RuleBase" id="RU004016"/>
    </source>
</evidence>
<dbReference type="RefSeq" id="WP_305023389.1">
    <property type="nucleotide sequence ID" value="NZ_JAUQTB010000003.1"/>
</dbReference>
<evidence type="ECO:0000256" key="1">
    <source>
        <dbReference type="ARBA" id="ARBA00007164"/>
    </source>
</evidence>
<sequence length="317" mass="34459">MTKKWIKAAAGAVLIILIFSIYKPQVWASKPNLHASSAVLLDMNTGKVMVNINGQSLMPTSSMAKLMTELLILEDVRESRTTWGDPVTISRYASSVGGMNLSLHEGDVLSVRDLFESVAVYSANDAAVALAEHSAGTEAKFVRRMNEKAAELKLVDGSYFANASGLSPGELGPYRPAEIQGVTRLSAADTARLASYLISNYPEVLKMSSQPQLELSSRGLYLSNGNLMLPTLGGPYSYAGTDGLKTGYSFESGYCFTGTAERDGTRLVAVVMGASTRDERFNETRKLFDYGFAHTPSLKERFMKWFDIEPETKTSGA</sequence>
<dbReference type="Gene3D" id="3.40.710.10">
    <property type="entry name" value="DD-peptidase/beta-lactamase superfamily"/>
    <property type="match status" value="1"/>
</dbReference>
<keyword evidence="3 9" id="KW-0378">Hydrolase</keyword>
<dbReference type="Pfam" id="PF00768">
    <property type="entry name" value="Peptidase_S11"/>
    <property type="match status" value="1"/>
</dbReference>
<dbReference type="PANTHER" id="PTHR21581">
    <property type="entry name" value="D-ALANYL-D-ALANINE CARBOXYPEPTIDASE"/>
    <property type="match status" value="1"/>
</dbReference>